<evidence type="ECO:0000256" key="5">
    <source>
        <dbReference type="PIRSR" id="PIRSR600821-52"/>
    </source>
</evidence>
<reference evidence="8" key="1">
    <citation type="submission" date="2016-10" db="EMBL/GenBank/DDBJ databases">
        <authorList>
            <person name="Varghese N."/>
            <person name="Submissions S."/>
        </authorList>
    </citation>
    <scope>NUCLEOTIDE SEQUENCE [LARGE SCALE GENOMIC DNA]</scope>
    <source>
        <strain evidence="8">CGMCC 1.8895</strain>
    </source>
</reference>
<dbReference type="InterPro" id="IPR000821">
    <property type="entry name" value="Ala_racemase"/>
</dbReference>
<dbReference type="OrthoDB" id="9813814at2"/>
<evidence type="ECO:0000256" key="1">
    <source>
        <dbReference type="ARBA" id="ARBA00001933"/>
    </source>
</evidence>
<dbReference type="InterPro" id="IPR009006">
    <property type="entry name" value="Ala_racemase/Decarboxylase_C"/>
</dbReference>
<dbReference type="AlphaFoldDB" id="A0A1G9CEJ7"/>
<dbReference type="PANTHER" id="PTHR30511:SF0">
    <property type="entry name" value="ALANINE RACEMASE, CATABOLIC-RELATED"/>
    <property type="match status" value="1"/>
</dbReference>
<keyword evidence="8" id="KW-1185">Reference proteome</keyword>
<dbReference type="EMBL" id="FNFY01000004">
    <property type="protein sequence ID" value="SDK50081.1"/>
    <property type="molecule type" value="Genomic_DNA"/>
</dbReference>
<dbReference type="InterPro" id="IPR001608">
    <property type="entry name" value="Ala_racemase_N"/>
</dbReference>
<proteinExistence type="predicted"/>
<dbReference type="SUPFAM" id="SSF51419">
    <property type="entry name" value="PLP-binding barrel"/>
    <property type="match status" value="1"/>
</dbReference>
<dbReference type="Proteomes" id="UP000199008">
    <property type="component" value="Unassembled WGS sequence"/>
</dbReference>
<dbReference type="InterPro" id="IPR011079">
    <property type="entry name" value="Ala_racemase_C"/>
</dbReference>
<evidence type="ECO:0000256" key="3">
    <source>
        <dbReference type="ARBA" id="ARBA00023235"/>
    </source>
</evidence>
<feature type="binding site" evidence="5">
    <location>
        <position position="300"/>
    </location>
    <ligand>
        <name>substrate</name>
    </ligand>
</feature>
<dbReference type="GO" id="GO:0008784">
    <property type="term" value="F:alanine racemase activity"/>
    <property type="evidence" value="ECO:0007669"/>
    <property type="project" value="InterPro"/>
</dbReference>
<dbReference type="GO" id="GO:0030170">
    <property type="term" value="F:pyridoxal phosphate binding"/>
    <property type="evidence" value="ECO:0007669"/>
    <property type="project" value="TreeGrafter"/>
</dbReference>
<dbReference type="Pfam" id="PF00842">
    <property type="entry name" value="Ala_racemase_C"/>
    <property type="match status" value="1"/>
</dbReference>
<gene>
    <name evidence="7" type="ORF">SAMN05216216_10440</name>
</gene>
<dbReference type="Gene3D" id="3.20.20.10">
    <property type="entry name" value="Alanine racemase"/>
    <property type="match status" value="1"/>
</dbReference>
<dbReference type="SUPFAM" id="SSF50621">
    <property type="entry name" value="Alanine racemase C-terminal domain-like"/>
    <property type="match status" value="1"/>
</dbReference>
<dbReference type="GO" id="GO:0009252">
    <property type="term" value="P:peptidoglycan biosynthetic process"/>
    <property type="evidence" value="ECO:0007669"/>
    <property type="project" value="TreeGrafter"/>
</dbReference>
<dbReference type="Gene3D" id="2.40.37.10">
    <property type="entry name" value="Lyase, Ornithine Decarboxylase, Chain A, domain 1"/>
    <property type="match status" value="1"/>
</dbReference>
<evidence type="ECO:0000256" key="2">
    <source>
        <dbReference type="ARBA" id="ARBA00022898"/>
    </source>
</evidence>
<dbReference type="InterPro" id="IPR029066">
    <property type="entry name" value="PLP-binding_barrel"/>
</dbReference>
<evidence type="ECO:0000313" key="8">
    <source>
        <dbReference type="Proteomes" id="UP000199008"/>
    </source>
</evidence>
<dbReference type="RefSeq" id="WP_092984778.1">
    <property type="nucleotide sequence ID" value="NZ_FNFY01000004.1"/>
</dbReference>
<feature type="domain" description="Alanine racemase C-terminal" evidence="6">
    <location>
        <begin position="233"/>
        <end position="354"/>
    </location>
</feature>
<evidence type="ECO:0000256" key="4">
    <source>
        <dbReference type="PIRSR" id="PIRSR600821-50"/>
    </source>
</evidence>
<accession>A0A1G9CEJ7</accession>
<name>A0A1G9CEJ7_9BACL</name>
<keyword evidence="2 4" id="KW-0663">Pyridoxal phosphate</keyword>
<dbReference type="Pfam" id="PF01168">
    <property type="entry name" value="Ala_racemase_N"/>
    <property type="match status" value="1"/>
</dbReference>
<feature type="binding site" evidence="5">
    <location>
        <position position="122"/>
    </location>
    <ligand>
        <name>substrate</name>
    </ligand>
</feature>
<feature type="modified residue" description="N6-(pyridoxal phosphate)lysine" evidence="4">
    <location>
        <position position="30"/>
    </location>
</feature>
<dbReference type="PANTHER" id="PTHR30511">
    <property type="entry name" value="ALANINE RACEMASE"/>
    <property type="match status" value="1"/>
</dbReference>
<dbReference type="STRING" id="576118.SAMN05216216_10440"/>
<dbReference type="SMART" id="SM01005">
    <property type="entry name" value="Ala_racemase_C"/>
    <property type="match status" value="1"/>
</dbReference>
<sequence>MSGILTIDREKLVTQAKQVQSGIATIAVVKNNAYNFGLELAVRAFLEAGITAFATTSLKEAEAIRKITEESMVFLLNPTYEFEFVKSLNLSMTLPSLDYYNKYYEELNGINVHIEYAGLFNRSGFESFSEVQEVLNHQMTLDEHERFNIEGAWCHFGYADEFDGVYETERQNWLDFIGHFKKLDIEPEYIHSQNTASFSRDGLLEGHTHTRLGIGLYGSKPYSGLNNDLFMQPFDLHSTVVQIRDMDEDMPMGYGGSFVADRKTKVAVVDIGYGDGVLRKRAEFDCLINGRRYPIVTLMMSHMLVEVDEDVSINDKVYIYHPEMRLDEYTFKGVGANSEQLATLNYNTLTKEIIHDS</sequence>
<evidence type="ECO:0000313" key="7">
    <source>
        <dbReference type="EMBL" id="SDK50081.1"/>
    </source>
</evidence>
<protein>
    <submittedName>
        <fullName evidence="7">Alanine racemase</fullName>
    </submittedName>
</protein>
<comment type="cofactor">
    <cofactor evidence="1 4">
        <name>pyridoxal 5'-phosphate</name>
        <dbReference type="ChEBI" id="CHEBI:597326"/>
    </cofactor>
</comment>
<evidence type="ECO:0000259" key="6">
    <source>
        <dbReference type="SMART" id="SM01005"/>
    </source>
</evidence>
<dbReference type="GO" id="GO:0030632">
    <property type="term" value="P:D-alanine biosynthetic process"/>
    <property type="evidence" value="ECO:0007669"/>
    <property type="project" value="TreeGrafter"/>
</dbReference>
<organism evidence="7 8">
    <name type="scientific">Lacicoccus qingdaonensis</name>
    <dbReference type="NCBI Taxonomy" id="576118"/>
    <lineage>
        <taxon>Bacteria</taxon>
        <taxon>Bacillati</taxon>
        <taxon>Bacillota</taxon>
        <taxon>Bacilli</taxon>
        <taxon>Bacillales</taxon>
        <taxon>Salinicoccaceae</taxon>
        <taxon>Lacicoccus</taxon>
    </lineage>
</organism>
<dbReference type="PRINTS" id="PR00992">
    <property type="entry name" value="ALARACEMASE"/>
</dbReference>
<keyword evidence="3" id="KW-0413">Isomerase</keyword>
<dbReference type="GO" id="GO:0005829">
    <property type="term" value="C:cytosol"/>
    <property type="evidence" value="ECO:0007669"/>
    <property type="project" value="TreeGrafter"/>
</dbReference>